<organism evidence="1 2">
    <name type="scientific">Glomus cerebriforme</name>
    <dbReference type="NCBI Taxonomy" id="658196"/>
    <lineage>
        <taxon>Eukaryota</taxon>
        <taxon>Fungi</taxon>
        <taxon>Fungi incertae sedis</taxon>
        <taxon>Mucoromycota</taxon>
        <taxon>Glomeromycotina</taxon>
        <taxon>Glomeromycetes</taxon>
        <taxon>Glomerales</taxon>
        <taxon>Glomeraceae</taxon>
        <taxon>Glomus</taxon>
    </lineage>
</organism>
<proteinExistence type="predicted"/>
<gene>
    <name evidence="1" type="ORF">C1645_835304</name>
</gene>
<evidence type="ECO:0000313" key="1">
    <source>
        <dbReference type="EMBL" id="RIA82478.1"/>
    </source>
</evidence>
<dbReference type="STRING" id="658196.A0A397S942"/>
<dbReference type="AlphaFoldDB" id="A0A397S942"/>
<dbReference type="EMBL" id="QKYT01000662">
    <property type="protein sequence ID" value="RIA82478.1"/>
    <property type="molecule type" value="Genomic_DNA"/>
</dbReference>
<reference evidence="1 2" key="1">
    <citation type="submission" date="2018-06" db="EMBL/GenBank/DDBJ databases">
        <title>Comparative genomics reveals the genomic features of Rhizophagus irregularis, R. cerebriforme, R. diaphanum and Gigaspora rosea, and their symbiotic lifestyle signature.</title>
        <authorList>
            <person name="Morin E."/>
            <person name="San Clemente H."/>
            <person name="Chen E.C.H."/>
            <person name="De La Providencia I."/>
            <person name="Hainaut M."/>
            <person name="Kuo A."/>
            <person name="Kohler A."/>
            <person name="Murat C."/>
            <person name="Tang N."/>
            <person name="Roy S."/>
            <person name="Loubradou J."/>
            <person name="Henrissat B."/>
            <person name="Grigoriev I.V."/>
            <person name="Corradi N."/>
            <person name="Roux C."/>
            <person name="Martin F.M."/>
        </authorList>
    </citation>
    <scope>NUCLEOTIDE SEQUENCE [LARGE SCALE GENOMIC DNA]</scope>
    <source>
        <strain evidence="1 2">DAOM 227022</strain>
    </source>
</reference>
<sequence>MAKTLAENLKWYIILLYNNEYTKKQIANLLYIGEILIKKIIRIYAKWGCVVNPWKLVPSGTGDILYHTFSEQSVIIIFYFSRLFPFQDIFQVFTSITRQLQSAYFENSRSDSET</sequence>
<protein>
    <submittedName>
        <fullName evidence="1">Uncharacterized protein</fullName>
    </submittedName>
</protein>
<evidence type="ECO:0000313" key="2">
    <source>
        <dbReference type="Proteomes" id="UP000265703"/>
    </source>
</evidence>
<accession>A0A397S942</accession>
<keyword evidence="2" id="KW-1185">Reference proteome</keyword>
<name>A0A397S942_9GLOM</name>
<dbReference type="Proteomes" id="UP000265703">
    <property type="component" value="Unassembled WGS sequence"/>
</dbReference>
<comment type="caution">
    <text evidence="1">The sequence shown here is derived from an EMBL/GenBank/DDBJ whole genome shotgun (WGS) entry which is preliminary data.</text>
</comment>